<dbReference type="EMBL" id="KI630707">
    <property type="protein sequence ID" value="EYU34303.1"/>
    <property type="molecule type" value="Genomic_DNA"/>
</dbReference>
<dbReference type="Pfam" id="PF24068">
    <property type="entry name" value="TPD1_C"/>
    <property type="match status" value="1"/>
</dbReference>
<keyword evidence="3" id="KW-1185">Reference proteome</keyword>
<proteinExistence type="predicted"/>
<keyword evidence="1" id="KW-0732">Signal</keyword>
<feature type="non-terminal residue" evidence="2">
    <location>
        <position position="1"/>
    </location>
</feature>
<evidence type="ECO:0000313" key="3">
    <source>
        <dbReference type="Proteomes" id="UP000030748"/>
    </source>
</evidence>
<dbReference type="InterPro" id="IPR040361">
    <property type="entry name" value="TPD1"/>
</dbReference>
<dbReference type="PANTHER" id="PTHR33184">
    <property type="entry name" value="PROTEIN TAPETUM DETERMINANT 1-LIKE-RELATED"/>
    <property type="match status" value="1"/>
</dbReference>
<evidence type="ECO:0000256" key="1">
    <source>
        <dbReference type="ARBA" id="ARBA00022729"/>
    </source>
</evidence>
<dbReference type="PANTHER" id="PTHR33184:SF2">
    <property type="entry name" value="APPLE DOMAIN-CONTAINING PROTEIN"/>
    <property type="match status" value="1"/>
</dbReference>
<accession>A0A022R3X1</accession>
<protein>
    <submittedName>
        <fullName evidence="2">Uncharacterized protein</fullName>
    </submittedName>
</protein>
<dbReference type="STRING" id="4155.A0A022R3X1"/>
<reference evidence="2 3" key="1">
    <citation type="journal article" date="2013" name="Proc. Natl. Acad. Sci. U.S.A.">
        <title>Fine-scale variation in meiotic recombination in Mimulus inferred from population shotgun sequencing.</title>
        <authorList>
            <person name="Hellsten U."/>
            <person name="Wright K.M."/>
            <person name="Jenkins J."/>
            <person name="Shu S."/>
            <person name="Yuan Y."/>
            <person name="Wessler S.R."/>
            <person name="Schmutz J."/>
            <person name="Willis J.H."/>
            <person name="Rokhsar D.S."/>
        </authorList>
    </citation>
    <scope>NUCLEOTIDE SEQUENCE [LARGE SCALE GENOMIC DNA]</scope>
    <source>
        <strain evidence="3">cv. DUN x IM62</strain>
    </source>
</reference>
<dbReference type="AlphaFoldDB" id="A0A022R3X1"/>
<evidence type="ECO:0000313" key="2">
    <source>
        <dbReference type="EMBL" id="EYU34303.1"/>
    </source>
</evidence>
<name>A0A022R3X1_ERYGU</name>
<sequence length="102" mass="11439">WKSECDHTQIQISQGEQSAVGIPRYVVMITNLCSDCLIAKVHLHCGWFASADVVNPEDFKRLSYDDCLVYGGRPIPSGHVIEFHYSSTFSYPLSVASYVCSY</sequence>
<gene>
    <name evidence="2" type="ORF">MIMGU_mgv1a020586mg</name>
</gene>
<dbReference type="Proteomes" id="UP000030748">
    <property type="component" value="Unassembled WGS sequence"/>
</dbReference>
<dbReference type="GO" id="GO:0001709">
    <property type="term" value="P:cell fate determination"/>
    <property type="evidence" value="ECO:0000318"/>
    <property type="project" value="GO_Central"/>
</dbReference>
<organism evidence="2 3">
    <name type="scientific">Erythranthe guttata</name>
    <name type="common">Yellow monkey flower</name>
    <name type="synonym">Mimulus guttatus</name>
    <dbReference type="NCBI Taxonomy" id="4155"/>
    <lineage>
        <taxon>Eukaryota</taxon>
        <taxon>Viridiplantae</taxon>
        <taxon>Streptophyta</taxon>
        <taxon>Embryophyta</taxon>
        <taxon>Tracheophyta</taxon>
        <taxon>Spermatophyta</taxon>
        <taxon>Magnoliopsida</taxon>
        <taxon>eudicotyledons</taxon>
        <taxon>Gunneridae</taxon>
        <taxon>Pentapetalae</taxon>
        <taxon>asterids</taxon>
        <taxon>lamiids</taxon>
        <taxon>Lamiales</taxon>
        <taxon>Phrymaceae</taxon>
        <taxon>Erythranthe</taxon>
    </lineage>
</organism>